<feature type="compositionally biased region" description="Polar residues" evidence="1">
    <location>
        <begin position="50"/>
        <end position="64"/>
    </location>
</feature>
<protein>
    <submittedName>
        <fullName evidence="3">Uncharacterized protein</fullName>
    </submittedName>
</protein>
<keyword evidence="4" id="KW-1185">Reference proteome</keyword>
<accession>A0AAD4VD32</accession>
<evidence type="ECO:0000313" key="3">
    <source>
        <dbReference type="EMBL" id="KAI5322850.1"/>
    </source>
</evidence>
<evidence type="ECO:0000313" key="4">
    <source>
        <dbReference type="Proteomes" id="UP001054821"/>
    </source>
</evidence>
<feature type="region of interest" description="Disordered" evidence="1">
    <location>
        <begin position="26"/>
        <end position="77"/>
    </location>
</feature>
<organism evidence="3 4">
    <name type="scientific">Prunus dulcis</name>
    <name type="common">Almond</name>
    <name type="synonym">Amygdalus dulcis</name>
    <dbReference type="NCBI Taxonomy" id="3755"/>
    <lineage>
        <taxon>Eukaryota</taxon>
        <taxon>Viridiplantae</taxon>
        <taxon>Streptophyta</taxon>
        <taxon>Embryophyta</taxon>
        <taxon>Tracheophyta</taxon>
        <taxon>Spermatophyta</taxon>
        <taxon>Magnoliopsida</taxon>
        <taxon>eudicotyledons</taxon>
        <taxon>Gunneridae</taxon>
        <taxon>Pentapetalae</taxon>
        <taxon>rosids</taxon>
        <taxon>fabids</taxon>
        <taxon>Rosales</taxon>
        <taxon>Rosaceae</taxon>
        <taxon>Amygdaloideae</taxon>
        <taxon>Amygdaleae</taxon>
        <taxon>Prunus</taxon>
    </lineage>
</organism>
<proteinExistence type="predicted"/>
<dbReference type="AlphaFoldDB" id="A0AAD4VD32"/>
<sequence length="136" mass="15126">MANTIAINITNLETLTIAKTLHTSTVPNEYQRPPPQQQPPPSDPRPFDEQANTNQWEPQGQGYPNQAPKFPNLGYPNQNSALPSNPIVGLVIWDRIQAIELFPRRSVGSAKVQDLLLREFVAVDIGVKTKVTLRSC</sequence>
<comment type="caution">
    <text evidence="3">The sequence shown here is derived from an EMBL/GenBank/DDBJ whole genome shotgun (WGS) entry which is preliminary data.</text>
</comment>
<dbReference type="EMBL" id="JAJFAZ020000008">
    <property type="protein sequence ID" value="KAI5311590.1"/>
    <property type="molecule type" value="Genomic_DNA"/>
</dbReference>
<feature type="compositionally biased region" description="Pro residues" evidence="1">
    <location>
        <begin position="32"/>
        <end position="44"/>
    </location>
</feature>
<evidence type="ECO:0000256" key="1">
    <source>
        <dbReference type="SAM" id="MobiDB-lite"/>
    </source>
</evidence>
<evidence type="ECO:0000313" key="2">
    <source>
        <dbReference type="EMBL" id="KAI5311590.1"/>
    </source>
</evidence>
<name>A0AAD4VD32_PRUDU</name>
<gene>
    <name evidence="3" type="ORF">L3X38_031922</name>
    <name evidence="2" type="ORF">L3X38_040763</name>
</gene>
<dbReference type="EMBL" id="JAJFAZ020000006">
    <property type="protein sequence ID" value="KAI5322850.1"/>
    <property type="molecule type" value="Genomic_DNA"/>
</dbReference>
<dbReference type="Proteomes" id="UP001054821">
    <property type="component" value="Chromosome 6"/>
</dbReference>
<reference evidence="3 4" key="1">
    <citation type="journal article" date="2022" name="G3 (Bethesda)">
        <title>Whole-genome sequence and methylome profiling of the almond [Prunus dulcis (Mill.) D.A. Webb] cultivar 'Nonpareil'.</title>
        <authorList>
            <person name="D'Amico-Willman K.M."/>
            <person name="Ouma W.Z."/>
            <person name="Meulia T."/>
            <person name="Sideli G.M."/>
            <person name="Gradziel T.M."/>
            <person name="Fresnedo-Ramirez J."/>
        </authorList>
    </citation>
    <scope>NUCLEOTIDE SEQUENCE [LARGE SCALE GENOMIC DNA]</scope>
    <source>
        <strain evidence="3">Clone GOH B32 T37-40</strain>
    </source>
</reference>
<dbReference type="Proteomes" id="UP001054821">
    <property type="component" value="Chromosome 8"/>
</dbReference>